<sequence>ALMDPCKCTTFGVSLNRICFLVQACSFPCIAISPTVHEMHSRILFVTARLIPFETVYCI</sequence>
<accession>A0AAD8EB04</accession>
<protein>
    <submittedName>
        <fullName evidence="1">Uncharacterized protein</fullName>
    </submittedName>
</protein>
<feature type="non-terminal residue" evidence="1">
    <location>
        <position position="59"/>
    </location>
</feature>
<evidence type="ECO:0000313" key="1">
    <source>
        <dbReference type="EMBL" id="KAJ9583870.1"/>
    </source>
</evidence>
<reference evidence="1" key="1">
    <citation type="journal article" date="2023" name="IScience">
        <title>Live-bearing cockroach genome reveals convergent evolutionary mechanisms linked to viviparity in insects and beyond.</title>
        <authorList>
            <person name="Fouks B."/>
            <person name="Harrison M.C."/>
            <person name="Mikhailova A.A."/>
            <person name="Marchal E."/>
            <person name="English S."/>
            <person name="Carruthers M."/>
            <person name="Jennings E.C."/>
            <person name="Chiamaka E.L."/>
            <person name="Frigard R.A."/>
            <person name="Pippel M."/>
            <person name="Attardo G.M."/>
            <person name="Benoit J.B."/>
            <person name="Bornberg-Bauer E."/>
            <person name="Tobe S.S."/>
        </authorList>
    </citation>
    <scope>NUCLEOTIDE SEQUENCE</scope>
    <source>
        <strain evidence="1">Stay&amp;Tobe</strain>
    </source>
</reference>
<gene>
    <name evidence="1" type="ORF">L9F63_021787</name>
</gene>
<proteinExistence type="predicted"/>
<feature type="non-terminal residue" evidence="1">
    <location>
        <position position="1"/>
    </location>
</feature>
<keyword evidence="2" id="KW-1185">Reference proteome</keyword>
<dbReference type="AlphaFoldDB" id="A0AAD8EB04"/>
<organism evidence="1 2">
    <name type="scientific">Diploptera punctata</name>
    <name type="common">Pacific beetle cockroach</name>
    <dbReference type="NCBI Taxonomy" id="6984"/>
    <lineage>
        <taxon>Eukaryota</taxon>
        <taxon>Metazoa</taxon>
        <taxon>Ecdysozoa</taxon>
        <taxon>Arthropoda</taxon>
        <taxon>Hexapoda</taxon>
        <taxon>Insecta</taxon>
        <taxon>Pterygota</taxon>
        <taxon>Neoptera</taxon>
        <taxon>Polyneoptera</taxon>
        <taxon>Dictyoptera</taxon>
        <taxon>Blattodea</taxon>
        <taxon>Blaberoidea</taxon>
        <taxon>Blaberidae</taxon>
        <taxon>Diplopterinae</taxon>
        <taxon>Diploptera</taxon>
    </lineage>
</organism>
<dbReference type="Proteomes" id="UP001233999">
    <property type="component" value="Unassembled WGS sequence"/>
</dbReference>
<reference evidence="1" key="2">
    <citation type="submission" date="2023-05" db="EMBL/GenBank/DDBJ databases">
        <authorList>
            <person name="Fouks B."/>
        </authorList>
    </citation>
    <scope>NUCLEOTIDE SEQUENCE</scope>
    <source>
        <strain evidence="1">Stay&amp;Tobe</strain>
        <tissue evidence="1">Testes</tissue>
    </source>
</reference>
<dbReference type="EMBL" id="JASPKZ010007509">
    <property type="protein sequence ID" value="KAJ9583870.1"/>
    <property type="molecule type" value="Genomic_DNA"/>
</dbReference>
<comment type="caution">
    <text evidence="1">The sequence shown here is derived from an EMBL/GenBank/DDBJ whole genome shotgun (WGS) entry which is preliminary data.</text>
</comment>
<name>A0AAD8EB04_DIPPU</name>
<evidence type="ECO:0000313" key="2">
    <source>
        <dbReference type="Proteomes" id="UP001233999"/>
    </source>
</evidence>